<dbReference type="PANTHER" id="PTHR31872:SF4">
    <property type="entry name" value="TRANSMEMBRANE PROTEIN 179"/>
    <property type="match status" value="1"/>
</dbReference>
<comment type="similarity">
    <text evidence="5">Belongs to the TMEM179 family.</text>
</comment>
<evidence type="ECO:0000256" key="2">
    <source>
        <dbReference type="ARBA" id="ARBA00022692"/>
    </source>
</evidence>
<evidence type="ECO:0000313" key="8">
    <source>
        <dbReference type="Proteomes" id="UP001235939"/>
    </source>
</evidence>
<name>A0ABY6LGZ3_9ARAC</name>
<gene>
    <name evidence="7" type="ORF">LAZ67_19000220</name>
</gene>
<feature type="transmembrane region" description="Helical" evidence="6">
    <location>
        <begin position="34"/>
        <end position="57"/>
    </location>
</feature>
<reference evidence="7 8" key="1">
    <citation type="submission" date="2022-01" db="EMBL/GenBank/DDBJ databases">
        <title>A chromosomal length assembly of Cordylochernes scorpioides.</title>
        <authorList>
            <person name="Zeh D."/>
            <person name="Zeh J."/>
        </authorList>
    </citation>
    <scope>NUCLEOTIDE SEQUENCE [LARGE SCALE GENOMIC DNA]</scope>
    <source>
        <strain evidence="7">IN4F17</strain>
        <tissue evidence="7">Whole Body</tissue>
    </source>
</reference>
<evidence type="ECO:0000256" key="1">
    <source>
        <dbReference type="ARBA" id="ARBA00004141"/>
    </source>
</evidence>
<evidence type="ECO:0000256" key="3">
    <source>
        <dbReference type="ARBA" id="ARBA00022989"/>
    </source>
</evidence>
<comment type="subcellular location">
    <subcellularLocation>
        <location evidence="1">Membrane</location>
        <topology evidence="1">Multi-pass membrane protein</topology>
    </subcellularLocation>
</comment>
<evidence type="ECO:0000256" key="6">
    <source>
        <dbReference type="SAM" id="Phobius"/>
    </source>
</evidence>
<dbReference type="Proteomes" id="UP001235939">
    <property type="component" value="Chromosome 19"/>
</dbReference>
<evidence type="ECO:0000256" key="4">
    <source>
        <dbReference type="ARBA" id="ARBA00023136"/>
    </source>
</evidence>
<proteinExistence type="inferred from homology"/>
<dbReference type="InterPro" id="IPR059010">
    <property type="entry name" value="TMEM179-179B"/>
</dbReference>
<keyword evidence="8" id="KW-1185">Reference proteome</keyword>
<sequence length="316" mass="35741">MEPTQESPKRSHGTSGLSWMWCLPRDMGLQNTMVLCQATGYVVALVLATCLLVPMGINQAKFRGHCLLYTTGTFRESDGNLVPHWASSFHCILPMVVGVLSAAAAMVQVVRMGHFLFHNLNRSVSTQSWRKLTEVQHCFHSTFLSAFLDAIVCLLLGVLVFGTAVSFTVGYSVWCHTVMERFPTCDNAALTEIDTDDNISTLNFYLEIGAAQTDGEQLHRELSQVVILWNFLTLVVSVPRVLLQFGIWGSFVTWVFLSVLACWKLAQYHERERIIVSMARERRRIIGNEQQYDPLSYIVYDTAQVKVEYLLKVQFC</sequence>
<feature type="transmembrane region" description="Helical" evidence="6">
    <location>
        <begin position="92"/>
        <end position="117"/>
    </location>
</feature>
<protein>
    <submittedName>
        <fullName evidence="7">Uncharacterized protein</fullName>
    </submittedName>
</protein>
<dbReference type="EMBL" id="CP092881">
    <property type="protein sequence ID" value="UYV80456.1"/>
    <property type="molecule type" value="Genomic_DNA"/>
</dbReference>
<dbReference type="Pfam" id="PF26158">
    <property type="entry name" value="Claudin_TMEM179-179B"/>
    <property type="match status" value="2"/>
</dbReference>
<dbReference type="PANTHER" id="PTHR31872">
    <property type="entry name" value="TRANSMEMBRANE PROTEIN 179"/>
    <property type="match status" value="1"/>
</dbReference>
<dbReference type="InterPro" id="IPR029673">
    <property type="entry name" value="TMEM179"/>
</dbReference>
<keyword evidence="3 6" id="KW-1133">Transmembrane helix</keyword>
<keyword evidence="4 6" id="KW-0472">Membrane</keyword>
<evidence type="ECO:0000256" key="5">
    <source>
        <dbReference type="ARBA" id="ARBA00093776"/>
    </source>
</evidence>
<keyword evidence="2 6" id="KW-0812">Transmembrane</keyword>
<evidence type="ECO:0000313" key="7">
    <source>
        <dbReference type="EMBL" id="UYV80456.1"/>
    </source>
</evidence>
<feature type="transmembrane region" description="Helical" evidence="6">
    <location>
        <begin position="241"/>
        <end position="263"/>
    </location>
</feature>
<organism evidence="7 8">
    <name type="scientific">Cordylochernes scorpioides</name>
    <dbReference type="NCBI Taxonomy" id="51811"/>
    <lineage>
        <taxon>Eukaryota</taxon>
        <taxon>Metazoa</taxon>
        <taxon>Ecdysozoa</taxon>
        <taxon>Arthropoda</taxon>
        <taxon>Chelicerata</taxon>
        <taxon>Arachnida</taxon>
        <taxon>Pseudoscorpiones</taxon>
        <taxon>Cheliferoidea</taxon>
        <taxon>Chernetidae</taxon>
        <taxon>Cordylochernes</taxon>
    </lineage>
</organism>
<accession>A0ABY6LGZ3</accession>